<protein>
    <submittedName>
        <fullName evidence="5">HAD-IA family hydrolase</fullName>
    </submittedName>
</protein>
<gene>
    <name evidence="5" type="ORF">H6A24_12480</name>
</gene>
<dbReference type="GO" id="GO:0016787">
    <property type="term" value="F:hydrolase activity"/>
    <property type="evidence" value="ECO:0007669"/>
    <property type="project" value="UniProtKB-KW"/>
</dbReference>
<dbReference type="InterPro" id="IPR006439">
    <property type="entry name" value="HAD-SF_hydro_IA"/>
</dbReference>
<evidence type="ECO:0000256" key="1">
    <source>
        <dbReference type="ARBA" id="ARBA00001946"/>
    </source>
</evidence>
<organism evidence="5 6">
    <name type="scientific">Bacteroides caecicola</name>
    <dbReference type="NCBI Taxonomy" id="1462569"/>
    <lineage>
        <taxon>Bacteria</taxon>
        <taxon>Pseudomonadati</taxon>
        <taxon>Bacteroidota</taxon>
        <taxon>Bacteroidia</taxon>
        <taxon>Bacteroidales</taxon>
        <taxon>Bacteroidaceae</taxon>
        <taxon>Bacteroides</taxon>
    </lineage>
</organism>
<dbReference type="SUPFAM" id="SSF56784">
    <property type="entry name" value="HAD-like"/>
    <property type="match status" value="1"/>
</dbReference>
<dbReference type="InterPro" id="IPR036412">
    <property type="entry name" value="HAD-like_sf"/>
</dbReference>
<dbReference type="Gene3D" id="1.10.150.520">
    <property type="match status" value="1"/>
</dbReference>
<evidence type="ECO:0000256" key="3">
    <source>
        <dbReference type="ARBA" id="ARBA00022801"/>
    </source>
</evidence>
<reference evidence="5 6" key="1">
    <citation type="journal article" date="2021" name="Sci. Rep.">
        <title>The distribution of antibiotic resistance genes in chicken gut microbiota commensals.</title>
        <authorList>
            <person name="Juricova H."/>
            <person name="Matiasovicova J."/>
            <person name="Kubasova T."/>
            <person name="Cejkova D."/>
            <person name="Rychlik I."/>
        </authorList>
    </citation>
    <scope>NUCLEOTIDE SEQUENCE [LARGE SCALE GENOMIC DNA]</scope>
    <source>
        <strain evidence="5 6">An768</strain>
    </source>
</reference>
<dbReference type="PANTHER" id="PTHR46470:SF2">
    <property type="entry name" value="GLYCERALDEHYDE 3-PHOSPHATE PHOSPHATASE"/>
    <property type="match status" value="1"/>
</dbReference>
<dbReference type="RefSeq" id="WP_204501209.1">
    <property type="nucleotide sequence ID" value="NZ_JACJKJ010000020.1"/>
</dbReference>
<dbReference type="EMBL" id="JACJKJ010000020">
    <property type="protein sequence ID" value="MBM6807301.1"/>
    <property type="molecule type" value="Genomic_DNA"/>
</dbReference>
<keyword evidence="4" id="KW-0460">Magnesium</keyword>
<evidence type="ECO:0000256" key="4">
    <source>
        <dbReference type="ARBA" id="ARBA00022842"/>
    </source>
</evidence>
<evidence type="ECO:0000313" key="6">
    <source>
        <dbReference type="Proteomes" id="UP000782117"/>
    </source>
</evidence>
<dbReference type="NCBIfam" id="TIGR01549">
    <property type="entry name" value="HAD-SF-IA-v1"/>
    <property type="match status" value="1"/>
</dbReference>
<name>A0ABS2FAZ3_9BACE</name>
<sequence length="217" mass="25538">MKSNVIVFDLDDTLYKEKDFLLSAFKEIANWIEITYSVKDVFSFMLNIWNEGKDVFSTLIGYWNLPIQKGELLAMYRRHKPNINLDTDTQELLENLALQYSLGLITDGRSITQWNKIHALNLQNWMQKGDIVISEEFGSEKPSLDNFIYFQHRYPHARYIYVGDNTAKDFLAPNILGWETVCLLDNGENIHKQHFDLDRRYLPKYCIDNIKSLFNVI</sequence>
<comment type="cofactor">
    <cofactor evidence="1">
        <name>Mg(2+)</name>
        <dbReference type="ChEBI" id="CHEBI:18420"/>
    </cofactor>
</comment>
<evidence type="ECO:0000256" key="2">
    <source>
        <dbReference type="ARBA" id="ARBA00022723"/>
    </source>
</evidence>
<dbReference type="Gene3D" id="3.40.50.1000">
    <property type="entry name" value="HAD superfamily/HAD-like"/>
    <property type="match status" value="1"/>
</dbReference>
<evidence type="ECO:0000313" key="5">
    <source>
        <dbReference type="EMBL" id="MBM6807301.1"/>
    </source>
</evidence>
<keyword evidence="3 5" id="KW-0378">Hydrolase</keyword>
<dbReference type="InterPro" id="IPR023214">
    <property type="entry name" value="HAD_sf"/>
</dbReference>
<dbReference type="InterPro" id="IPR041492">
    <property type="entry name" value="HAD_2"/>
</dbReference>
<comment type="caution">
    <text evidence="5">The sequence shown here is derived from an EMBL/GenBank/DDBJ whole genome shotgun (WGS) entry which is preliminary data.</text>
</comment>
<dbReference type="Pfam" id="PF13419">
    <property type="entry name" value="HAD_2"/>
    <property type="match status" value="1"/>
</dbReference>
<dbReference type="PANTHER" id="PTHR46470">
    <property type="entry name" value="N-ACYLNEURAMINATE-9-PHOSPHATASE"/>
    <property type="match status" value="1"/>
</dbReference>
<dbReference type="SFLD" id="SFLDG01129">
    <property type="entry name" value="C1.5:_HAD__Beta-PGM__Phosphata"/>
    <property type="match status" value="1"/>
</dbReference>
<keyword evidence="2" id="KW-0479">Metal-binding</keyword>
<keyword evidence="6" id="KW-1185">Reference proteome</keyword>
<dbReference type="InterPro" id="IPR051400">
    <property type="entry name" value="HAD-like_hydrolase"/>
</dbReference>
<dbReference type="Proteomes" id="UP000782117">
    <property type="component" value="Unassembled WGS sequence"/>
</dbReference>
<accession>A0ABS2FAZ3</accession>
<dbReference type="SFLD" id="SFLDS00003">
    <property type="entry name" value="Haloacid_Dehalogenase"/>
    <property type="match status" value="1"/>
</dbReference>
<proteinExistence type="predicted"/>